<proteinExistence type="inferred from homology"/>
<organism evidence="6 7">
    <name type="scientific">Enterococcus columbae DSM 7374 = ATCC 51263</name>
    <dbReference type="NCBI Taxonomy" id="1121865"/>
    <lineage>
        <taxon>Bacteria</taxon>
        <taxon>Bacillati</taxon>
        <taxon>Bacillota</taxon>
        <taxon>Bacilli</taxon>
        <taxon>Lactobacillales</taxon>
        <taxon>Enterococcaceae</taxon>
        <taxon>Enterococcus</taxon>
    </lineage>
</organism>
<evidence type="ECO:0000256" key="3">
    <source>
        <dbReference type="ARBA" id="ARBA00023125"/>
    </source>
</evidence>
<reference evidence="6 7" key="1">
    <citation type="submission" date="2013-03" db="EMBL/GenBank/DDBJ databases">
        <title>The Genome Sequence of Enterococcus columbae ATCC_51263 (PacBio/Illumina hybrid assembly).</title>
        <authorList>
            <consortium name="The Broad Institute Genomics Platform"/>
            <consortium name="The Broad Institute Genome Sequencing Center for Infectious Disease"/>
            <person name="Earl A."/>
            <person name="Russ C."/>
            <person name="Gilmore M."/>
            <person name="Surin D."/>
            <person name="Walker B."/>
            <person name="Young S."/>
            <person name="Zeng Q."/>
            <person name="Gargeya S."/>
            <person name="Fitzgerald M."/>
            <person name="Haas B."/>
            <person name="Abouelleil A."/>
            <person name="Allen A.W."/>
            <person name="Alvarado L."/>
            <person name="Arachchi H.M."/>
            <person name="Berlin A.M."/>
            <person name="Chapman S.B."/>
            <person name="Gainer-Dewar J."/>
            <person name="Goldberg J."/>
            <person name="Griggs A."/>
            <person name="Gujja S."/>
            <person name="Hansen M."/>
            <person name="Howarth C."/>
            <person name="Imamovic A."/>
            <person name="Ireland A."/>
            <person name="Larimer J."/>
            <person name="McCowan C."/>
            <person name="Murphy C."/>
            <person name="Pearson M."/>
            <person name="Poon T.W."/>
            <person name="Priest M."/>
            <person name="Roberts A."/>
            <person name="Saif S."/>
            <person name="Shea T."/>
            <person name="Sisk P."/>
            <person name="Sykes S."/>
            <person name="Wortman J."/>
            <person name="Nusbaum C."/>
            <person name="Birren B."/>
        </authorList>
    </citation>
    <scope>NUCLEOTIDE SEQUENCE [LARGE SCALE GENOMIC DNA]</scope>
    <source>
        <strain evidence="6 7">ATCC 51263</strain>
    </source>
</reference>
<evidence type="ECO:0000256" key="1">
    <source>
        <dbReference type="ARBA" id="ARBA00009437"/>
    </source>
</evidence>
<dbReference type="SUPFAM" id="SSF46785">
    <property type="entry name" value="Winged helix' DNA-binding domain"/>
    <property type="match status" value="1"/>
</dbReference>
<gene>
    <name evidence="6" type="ORF">I568_00656</name>
</gene>
<dbReference type="Proteomes" id="UP000014113">
    <property type="component" value="Unassembled WGS sequence"/>
</dbReference>
<dbReference type="InterPro" id="IPR036388">
    <property type="entry name" value="WH-like_DNA-bd_sf"/>
</dbReference>
<name>S1NTD6_9ENTE</name>
<keyword evidence="3" id="KW-0238">DNA-binding</keyword>
<dbReference type="Gene3D" id="1.10.10.10">
    <property type="entry name" value="Winged helix-like DNA-binding domain superfamily/Winged helix DNA-binding domain"/>
    <property type="match status" value="1"/>
</dbReference>
<dbReference type="RefSeq" id="WP_016182233.1">
    <property type="nucleotide sequence ID" value="NZ_JXKI01000007.1"/>
</dbReference>
<dbReference type="eggNOG" id="COG0583">
    <property type="taxonomic scope" value="Bacteria"/>
</dbReference>
<keyword evidence="4" id="KW-0804">Transcription</keyword>
<comment type="caution">
    <text evidence="6">The sequence shown here is derived from an EMBL/GenBank/DDBJ whole genome shotgun (WGS) entry which is preliminary data.</text>
</comment>
<dbReference type="InterPro" id="IPR005119">
    <property type="entry name" value="LysR_subst-bd"/>
</dbReference>
<dbReference type="OrthoDB" id="9785745at2"/>
<dbReference type="PANTHER" id="PTHR30126:SF39">
    <property type="entry name" value="HTH-TYPE TRANSCRIPTIONAL REGULATOR CYSL"/>
    <property type="match status" value="1"/>
</dbReference>
<dbReference type="InterPro" id="IPR036390">
    <property type="entry name" value="WH_DNA-bd_sf"/>
</dbReference>
<dbReference type="STRING" id="1121865.OMW_00062"/>
<evidence type="ECO:0000259" key="5">
    <source>
        <dbReference type="PROSITE" id="PS50931"/>
    </source>
</evidence>
<dbReference type="PROSITE" id="PS50931">
    <property type="entry name" value="HTH_LYSR"/>
    <property type="match status" value="1"/>
</dbReference>
<evidence type="ECO:0000313" key="7">
    <source>
        <dbReference type="Proteomes" id="UP000014113"/>
    </source>
</evidence>
<accession>S1NTD6</accession>
<feature type="domain" description="HTH lysR-type" evidence="5">
    <location>
        <begin position="1"/>
        <end position="58"/>
    </location>
</feature>
<dbReference type="PRINTS" id="PR00039">
    <property type="entry name" value="HTHLYSR"/>
</dbReference>
<evidence type="ECO:0000256" key="4">
    <source>
        <dbReference type="ARBA" id="ARBA00023163"/>
    </source>
</evidence>
<dbReference type="SUPFAM" id="SSF53850">
    <property type="entry name" value="Periplasmic binding protein-like II"/>
    <property type="match status" value="1"/>
</dbReference>
<dbReference type="PANTHER" id="PTHR30126">
    <property type="entry name" value="HTH-TYPE TRANSCRIPTIONAL REGULATOR"/>
    <property type="match status" value="1"/>
</dbReference>
<protein>
    <recommendedName>
        <fullName evidence="5">HTH lysR-type domain-containing protein</fullName>
    </recommendedName>
</protein>
<keyword evidence="7" id="KW-1185">Reference proteome</keyword>
<dbReference type="PATRIC" id="fig|1121865.3.peg.57"/>
<dbReference type="Pfam" id="PF00126">
    <property type="entry name" value="HTH_1"/>
    <property type="match status" value="1"/>
</dbReference>
<dbReference type="Gene3D" id="3.40.190.10">
    <property type="entry name" value="Periplasmic binding protein-like II"/>
    <property type="match status" value="2"/>
</dbReference>
<dbReference type="CDD" id="cd05466">
    <property type="entry name" value="PBP2_LTTR_substrate"/>
    <property type="match status" value="1"/>
</dbReference>
<comment type="similarity">
    <text evidence="1">Belongs to the LysR transcriptional regulatory family.</text>
</comment>
<dbReference type="GO" id="GO:0003700">
    <property type="term" value="F:DNA-binding transcription factor activity"/>
    <property type="evidence" value="ECO:0007669"/>
    <property type="project" value="InterPro"/>
</dbReference>
<dbReference type="GO" id="GO:0000976">
    <property type="term" value="F:transcription cis-regulatory region binding"/>
    <property type="evidence" value="ECO:0007669"/>
    <property type="project" value="TreeGrafter"/>
</dbReference>
<keyword evidence="2" id="KW-0805">Transcription regulation</keyword>
<sequence>MFQLLRTFLSVYATHNFTRSADYLFLSQPTVSSQIKKLEEMLTVPLFIRNGKQEITPTPAADYMYPIIEKIVKQWDDAVDQITEKQKQRKSCTIVSSHFCAVFYLPKLVSQLLLDFPHVDFIFKVGNNEEVLHLLEENKADLGLIEQAENLKEFVRTPLAVDELVLAGDLDSEYWLLGNDDLTLRQFNQQYLQTNHLMPKIIEIDTDEMIGSMLKNHVGRSIVPKCTLSAEVSYRPLDKENIRHFYLLMKREINVPIILEINEHIKNLAQSYDLTHSNTLDCSSD</sequence>
<dbReference type="Pfam" id="PF03466">
    <property type="entry name" value="LysR_substrate"/>
    <property type="match status" value="1"/>
</dbReference>
<dbReference type="EMBL" id="ASWJ01000004">
    <property type="protein sequence ID" value="EOW84169.1"/>
    <property type="molecule type" value="Genomic_DNA"/>
</dbReference>
<evidence type="ECO:0000256" key="2">
    <source>
        <dbReference type="ARBA" id="ARBA00023015"/>
    </source>
</evidence>
<dbReference type="AlphaFoldDB" id="S1NTD6"/>
<evidence type="ECO:0000313" key="6">
    <source>
        <dbReference type="EMBL" id="EOW84169.1"/>
    </source>
</evidence>
<dbReference type="InterPro" id="IPR000847">
    <property type="entry name" value="LysR_HTH_N"/>
</dbReference>